<dbReference type="RefSeq" id="WP_146865469.1">
    <property type="nucleotide sequence ID" value="NZ_BKAU01000005.1"/>
</dbReference>
<dbReference type="AlphaFoldDB" id="A0A512RPP5"/>
<dbReference type="Proteomes" id="UP000321436">
    <property type="component" value="Unassembled WGS sequence"/>
</dbReference>
<evidence type="ECO:0000313" key="2">
    <source>
        <dbReference type="Proteomes" id="UP000321436"/>
    </source>
</evidence>
<gene>
    <name evidence="1" type="ORF">CCY01nite_39250</name>
</gene>
<dbReference type="OrthoDB" id="277376at2"/>
<organism evidence="1 2">
    <name type="scientific">Chitinophaga cymbidii</name>
    <dbReference type="NCBI Taxonomy" id="1096750"/>
    <lineage>
        <taxon>Bacteria</taxon>
        <taxon>Pseudomonadati</taxon>
        <taxon>Bacteroidota</taxon>
        <taxon>Chitinophagia</taxon>
        <taxon>Chitinophagales</taxon>
        <taxon>Chitinophagaceae</taxon>
        <taxon>Chitinophaga</taxon>
    </lineage>
</organism>
<proteinExistence type="predicted"/>
<protein>
    <recommendedName>
        <fullName evidence="3">DUF3800 domain-containing protein</fullName>
    </recommendedName>
</protein>
<reference evidence="1 2" key="1">
    <citation type="submission" date="2019-07" db="EMBL/GenBank/DDBJ databases">
        <title>Whole genome shotgun sequence of Chitinophaga cymbidii NBRC 109752.</title>
        <authorList>
            <person name="Hosoyama A."/>
            <person name="Uohara A."/>
            <person name="Ohji S."/>
            <person name="Ichikawa N."/>
        </authorList>
    </citation>
    <scope>NUCLEOTIDE SEQUENCE [LARGE SCALE GENOMIC DNA]</scope>
    <source>
        <strain evidence="1 2">NBRC 109752</strain>
    </source>
</reference>
<evidence type="ECO:0008006" key="3">
    <source>
        <dbReference type="Google" id="ProtNLM"/>
    </source>
</evidence>
<name>A0A512RPP5_9BACT</name>
<evidence type="ECO:0000313" key="1">
    <source>
        <dbReference type="EMBL" id="GEP97665.1"/>
    </source>
</evidence>
<accession>A0A512RPP5</accession>
<sequence length="249" mass="28947">MTETKHPKHRYHRFLDEAGDLTFYGKSRVPAIGNEGVSRYFILGMLTLNTHVEIVRQSIIDLQIHIADDPYFQSVPSIQKRKESTGFFLHAKDDVPEVRKMAFELIKNTDCHFEAVIGRKDYGIYEKKHNGNQSEFYADLFSYMLVDNLNGHERLVLNIAHRSKCTTHKNLEKGLEKATVIARNKYPDGGNCCKIGFNIQYPTTEPIINLVDYLLWALQRKMERNEDRYIKFVDEKYSSITTLYNSDEA</sequence>
<comment type="caution">
    <text evidence="1">The sequence shown here is derived from an EMBL/GenBank/DDBJ whole genome shotgun (WGS) entry which is preliminary data.</text>
</comment>
<keyword evidence="2" id="KW-1185">Reference proteome</keyword>
<dbReference type="EMBL" id="BKAU01000005">
    <property type="protein sequence ID" value="GEP97665.1"/>
    <property type="molecule type" value="Genomic_DNA"/>
</dbReference>